<protein>
    <recommendedName>
        <fullName evidence="1">DUF5618 domain-containing protein</fullName>
    </recommendedName>
</protein>
<evidence type="ECO:0000313" key="3">
    <source>
        <dbReference type="Proteomes" id="UP000516360"/>
    </source>
</evidence>
<dbReference type="RefSeq" id="WP_203473367.1">
    <property type="nucleotide sequence ID" value="NZ_AP022873.1"/>
</dbReference>
<feature type="domain" description="DUF5618" evidence="1">
    <location>
        <begin position="8"/>
        <end position="129"/>
    </location>
</feature>
<evidence type="ECO:0000259" key="1">
    <source>
        <dbReference type="Pfam" id="PF18498"/>
    </source>
</evidence>
<dbReference type="Pfam" id="PF18498">
    <property type="entry name" value="DUF5618"/>
    <property type="match status" value="1"/>
</dbReference>
<sequence>MQKSKIKSEAIRYFENAKELLSKSPIEDDTYTDIKYVQEACGTAYLAVLKAIDEYLIKNGINTRDLPQSVEGYRDMLKKYLSIYNGKLTREFDKLYKMLHIAGYYRGLLEDVNVLKDAFKAAKTFIEKIK</sequence>
<dbReference type="AlphaFoldDB" id="A0A7G1GZI5"/>
<name>A0A7G1GZI5_9BACT</name>
<proteinExistence type="predicted"/>
<accession>A0A7G1GZI5</accession>
<reference evidence="2 3" key="1">
    <citation type="submission" date="2020-03" db="EMBL/GenBank/DDBJ databases">
        <title>Complete genome sequences of two sulfur-disproportionating bacterial strains T55J and Mzg5.</title>
        <authorList>
            <person name="Umezawa K."/>
            <person name="Kojima H."/>
            <person name="Kato Y."/>
            <person name="Fukui M."/>
        </authorList>
    </citation>
    <scope>NUCLEOTIDE SEQUENCE [LARGE SCALE GENOMIC DNA]</scope>
    <source>
        <strain evidence="2 3">T55J</strain>
    </source>
</reference>
<gene>
    <name evidence="2" type="ORF">JZK55_08220</name>
</gene>
<organism evidence="2 3">
    <name type="scientific">Dissulfurispira thermophila</name>
    <dbReference type="NCBI Taxonomy" id="2715679"/>
    <lineage>
        <taxon>Bacteria</taxon>
        <taxon>Pseudomonadati</taxon>
        <taxon>Nitrospirota</taxon>
        <taxon>Thermodesulfovibrionia</taxon>
        <taxon>Thermodesulfovibrionales</taxon>
        <taxon>Dissulfurispiraceae</taxon>
        <taxon>Dissulfurispira</taxon>
    </lineage>
</organism>
<evidence type="ECO:0000313" key="2">
    <source>
        <dbReference type="EMBL" id="BCB95900.1"/>
    </source>
</evidence>
<dbReference type="EMBL" id="AP022873">
    <property type="protein sequence ID" value="BCB95900.1"/>
    <property type="molecule type" value="Genomic_DNA"/>
</dbReference>
<dbReference type="KEGG" id="dtp:JZK55_08220"/>
<dbReference type="Proteomes" id="UP000516360">
    <property type="component" value="Chromosome"/>
</dbReference>
<dbReference type="Gene3D" id="1.20.120.330">
    <property type="entry name" value="Nucleotidyltransferases domain 2"/>
    <property type="match status" value="1"/>
</dbReference>
<keyword evidence="3" id="KW-1185">Reference proteome</keyword>
<dbReference type="InterPro" id="IPR040988">
    <property type="entry name" value="DUF5618"/>
</dbReference>